<sequence length="53" mass="6476">MERAFKYYQKSPENWQKLVQRIMRLDFSWESSAQQYEELYEKTVTRARAAANV</sequence>
<evidence type="ECO:0000313" key="2">
    <source>
        <dbReference type="Proteomes" id="UP000233837"/>
    </source>
</evidence>
<keyword evidence="2" id="KW-1185">Reference proteome</keyword>
<dbReference type="AlphaFoldDB" id="A0A2I0V6T3"/>
<dbReference type="EMBL" id="KZ504159">
    <property type="protein sequence ID" value="PKU59117.1"/>
    <property type="molecule type" value="Genomic_DNA"/>
</dbReference>
<gene>
    <name evidence="1" type="primary">SS4</name>
    <name evidence="1" type="ORF">MA16_Dca014859</name>
</gene>
<organism evidence="1 2">
    <name type="scientific">Dendrobium catenatum</name>
    <dbReference type="NCBI Taxonomy" id="906689"/>
    <lineage>
        <taxon>Eukaryota</taxon>
        <taxon>Viridiplantae</taxon>
        <taxon>Streptophyta</taxon>
        <taxon>Embryophyta</taxon>
        <taxon>Tracheophyta</taxon>
        <taxon>Spermatophyta</taxon>
        <taxon>Magnoliopsida</taxon>
        <taxon>Liliopsida</taxon>
        <taxon>Asparagales</taxon>
        <taxon>Orchidaceae</taxon>
        <taxon>Epidendroideae</taxon>
        <taxon>Malaxideae</taxon>
        <taxon>Dendrobiinae</taxon>
        <taxon>Dendrobium</taxon>
    </lineage>
</organism>
<name>A0A2I0V6T3_9ASPA</name>
<reference evidence="1 2" key="1">
    <citation type="journal article" date="2016" name="Sci. Rep.">
        <title>The Dendrobium catenatum Lindl. genome sequence provides insights into polysaccharide synthase, floral development and adaptive evolution.</title>
        <authorList>
            <person name="Zhang G.Q."/>
            <person name="Xu Q."/>
            <person name="Bian C."/>
            <person name="Tsai W.C."/>
            <person name="Yeh C.M."/>
            <person name="Liu K.W."/>
            <person name="Yoshida K."/>
            <person name="Zhang L.S."/>
            <person name="Chang S.B."/>
            <person name="Chen F."/>
            <person name="Shi Y."/>
            <person name="Su Y.Y."/>
            <person name="Zhang Y.Q."/>
            <person name="Chen L.J."/>
            <person name="Yin Y."/>
            <person name="Lin M."/>
            <person name="Huang H."/>
            <person name="Deng H."/>
            <person name="Wang Z.W."/>
            <person name="Zhu S.L."/>
            <person name="Zhao X."/>
            <person name="Deng C."/>
            <person name="Niu S.C."/>
            <person name="Huang J."/>
            <person name="Wang M."/>
            <person name="Liu G.H."/>
            <person name="Yang H.J."/>
            <person name="Xiao X.J."/>
            <person name="Hsiao Y.Y."/>
            <person name="Wu W.L."/>
            <person name="Chen Y.Y."/>
            <person name="Mitsuda N."/>
            <person name="Ohme-Takagi M."/>
            <person name="Luo Y.B."/>
            <person name="Van de Peer Y."/>
            <person name="Liu Z.J."/>
        </authorList>
    </citation>
    <scope>NUCLEOTIDE SEQUENCE [LARGE SCALE GENOMIC DNA]</scope>
    <source>
        <tissue evidence="1">The whole plant</tissue>
    </source>
</reference>
<dbReference type="Gene3D" id="3.40.50.2000">
    <property type="entry name" value="Glycogen Phosphorylase B"/>
    <property type="match status" value="2"/>
</dbReference>
<evidence type="ECO:0000313" key="1">
    <source>
        <dbReference type="EMBL" id="PKU59117.1"/>
    </source>
</evidence>
<accession>A0A2I0V6T3</accession>
<reference evidence="1 2" key="2">
    <citation type="journal article" date="2017" name="Nature">
        <title>The Apostasia genome and the evolution of orchids.</title>
        <authorList>
            <person name="Zhang G.Q."/>
            <person name="Liu K.W."/>
            <person name="Li Z."/>
            <person name="Lohaus R."/>
            <person name="Hsiao Y.Y."/>
            <person name="Niu S.C."/>
            <person name="Wang J.Y."/>
            <person name="Lin Y.C."/>
            <person name="Xu Q."/>
            <person name="Chen L.J."/>
            <person name="Yoshida K."/>
            <person name="Fujiwara S."/>
            <person name="Wang Z.W."/>
            <person name="Zhang Y.Q."/>
            <person name="Mitsuda N."/>
            <person name="Wang M."/>
            <person name="Liu G.H."/>
            <person name="Pecoraro L."/>
            <person name="Huang H.X."/>
            <person name="Xiao X.J."/>
            <person name="Lin M."/>
            <person name="Wu X.Y."/>
            <person name="Wu W.L."/>
            <person name="Chen Y.Y."/>
            <person name="Chang S.B."/>
            <person name="Sakamoto S."/>
            <person name="Ohme-Takagi M."/>
            <person name="Yagi M."/>
            <person name="Zeng S.J."/>
            <person name="Shen C.Y."/>
            <person name="Yeh C.M."/>
            <person name="Luo Y.B."/>
            <person name="Tsai W.C."/>
            <person name="Van de Peer Y."/>
            <person name="Liu Z.J."/>
        </authorList>
    </citation>
    <scope>NUCLEOTIDE SEQUENCE [LARGE SCALE GENOMIC DNA]</scope>
    <source>
        <tissue evidence="1">The whole plant</tissue>
    </source>
</reference>
<protein>
    <submittedName>
        <fullName evidence="1">Putative starch synthase 4, chloroplastic/amyloplastic</fullName>
    </submittedName>
</protein>
<proteinExistence type="predicted"/>
<dbReference type="SUPFAM" id="SSF53756">
    <property type="entry name" value="UDP-Glycosyltransferase/glycogen phosphorylase"/>
    <property type="match status" value="1"/>
</dbReference>
<dbReference type="STRING" id="906689.A0A2I0V6T3"/>
<dbReference type="Proteomes" id="UP000233837">
    <property type="component" value="Unassembled WGS sequence"/>
</dbReference>